<evidence type="ECO:0000313" key="3">
    <source>
        <dbReference type="Proteomes" id="UP000594263"/>
    </source>
</evidence>
<name>A0A7N0UZ07_KALFE</name>
<dbReference type="Gramene" id="Kaladp0090s0075.1.v1.1">
    <property type="protein sequence ID" value="Kaladp0090s0075.1.v1.1.CDS.1"/>
    <property type="gene ID" value="Kaladp0090s0075.v1.1"/>
</dbReference>
<keyword evidence="1" id="KW-1133">Transmembrane helix</keyword>
<feature type="transmembrane region" description="Helical" evidence="1">
    <location>
        <begin position="20"/>
        <end position="43"/>
    </location>
</feature>
<protein>
    <submittedName>
        <fullName evidence="2">Uncharacterized protein</fullName>
    </submittedName>
</protein>
<keyword evidence="1" id="KW-0472">Membrane</keyword>
<organism evidence="2 3">
    <name type="scientific">Kalanchoe fedtschenkoi</name>
    <name type="common">Lavender scallops</name>
    <name type="synonym">South American air plant</name>
    <dbReference type="NCBI Taxonomy" id="63787"/>
    <lineage>
        <taxon>Eukaryota</taxon>
        <taxon>Viridiplantae</taxon>
        <taxon>Streptophyta</taxon>
        <taxon>Embryophyta</taxon>
        <taxon>Tracheophyta</taxon>
        <taxon>Spermatophyta</taxon>
        <taxon>Magnoliopsida</taxon>
        <taxon>eudicotyledons</taxon>
        <taxon>Gunneridae</taxon>
        <taxon>Pentapetalae</taxon>
        <taxon>Saxifragales</taxon>
        <taxon>Crassulaceae</taxon>
        <taxon>Kalanchoe</taxon>
    </lineage>
</organism>
<dbReference type="EnsemblPlants" id="Kaladp0090s0075.1.v1.1">
    <property type="protein sequence ID" value="Kaladp0090s0075.1.v1.1.CDS.1"/>
    <property type="gene ID" value="Kaladp0090s0075.v1.1"/>
</dbReference>
<dbReference type="AlphaFoldDB" id="A0A7N0UZ07"/>
<accession>A0A7N0UZ07</accession>
<keyword evidence="1" id="KW-0812">Transmembrane</keyword>
<reference evidence="2" key="1">
    <citation type="submission" date="2021-01" db="UniProtKB">
        <authorList>
            <consortium name="EnsemblPlants"/>
        </authorList>
    </citation>
    <scope>IDENTIFICATION</scope>
</reference>
<keyword evidence="3" id="KW-1185">Reference proteome</keyword>
<dbReference type="Proteomes" id="UP000594263">
    <property type="component" value="Unplaced"/>
</dbReference>
<sequence>MGLYATMMDSITAYTGLSPAAFFTILAIMFVAYKVVSGMFVTGDDHQALQRRMQAEYRLLCCLCSWVMSLRWSSELMMGLTLRSLSSWPSKDRSTTSLVPGCYMVQGGCMPCLSGGMLAGHWRSCRLSHRI</sequence>
<evidence type="ECO:0000313" key="2">
    <source>
        <dbReference type="EnsemblPlants" id="Kaladp0090s0075.1.v1.1.CDS.1"/>
    </source>
</evidence>
<evidence type="ECO:0000256" key="1">
    <source>
        <dbReference type="SAM" id="Phobius"/>
    </source>
</evidence>
<proteinExistence type="predicted"/>